<gene>
    <name evidence="1" type="ORF">BgAZ_104400</name>
</gene>
<keyword evidence="2" id="KW-1185">Reference proteome</keyword>
<protein>
    <submittedName>
        <fullName evidence="1">Uncharacterized protein</fullName>
    </submittedName>
</protein>
<name>A0AAD8PFP8_BABGI</name>
<evidence type="ECO:0000313" key="2">
    <source>
        <dbReference type="Proteomes" id="UP001230268"/>
    </source>
</evidence>
<reference evidence="1" key="1">
    <citation type="submission" date="2023-08" db="EMBL/GenBank/DDBJ databases">
        <title>Draft sequence of the Babesia gibsoni genome.</title>
        <authorList>
            <person name="Yamagishi J.Y."/>
            <person name="Xuan X.X."/>
        </authorList>
    </citation>
    <scope>NUCLEOTIDE SEQUENCE</scope>
    <source>
        <strain evidence="1">Azabu</strain>
    </source>
</reference>
<accession>A0AAD8PFP8</accession>
<comment type="caution">
    <text evidence="1">The sequence shown here is derived from an EMBL/GenBank/DDBJ whole genome shotgun (WGS) entry which is preliminary data.</text>
</comment>
<dbReference type="EMBL" id="JAVEPI010000001">
    <property type="protein sequence ID" value="KAK1444534.1"/>
    <property type="molecule type" value="Genomic_DNA"/>
</dbReference>
<organism evidence="1 2">
    <name type="scientific">Babesia gibsoni</name>
    <dbReference type="NCBI Taxonomy" id="33632"/>
    <lineage>
        <taxon>Eukaryota</taxon>
        <taxon>Sar</taxon>
        <taxon>Alveolata</taxon>
        <taxon>Apicomplexa</taxon>
        <taxon>Aconoidasida</taxon>
        <taxon>Piroplasmida</taxon>
        <taxon>Babesiidae</taxon>
        <taxon>Babesia</taxon>
    </lineage>
</organism>
<proteinExistence type="predicted"/>
<dbReference type="Proteomes" id="UP001230268">
    <property type="component" value="Unassembled WGS sequence"/>
</dbReference>
<dbReference type="AlphaFoldDB" id="A0AAD8PFP8"/>
<evidence type="ECO:0000313" key="1">
    <source>
        <dbReference type="EMBL" id="KAK1444534.1"/>
    </source>
</evidence>
<sequence>MNIARVWFPNRRAFSSKTLSEGLEEFKQLVSEQSKCRRTFEGWPPASRIPIANEKLLPLQRGLFVMKRSLKDGLRTEPTLVFTCGTKPMLMLNKVEFEALVERLPWIKDQMKEFYKLI</sequence>